<dbReference type="Proteomes" id="UP000694553">
    <property type="component" value="Unassembled WGS sequence"/>
</dbReference>
<reference evidence="7" key="2">
    <citation type="submission" date="2025-08" db="UniProtKB">
        <authorList>
            <consortium name="Ensembl"/>
        </authorList>
    </citation>
    <scope>IDENTIFICATION</scope>
</reference>
<evidence type="ECO:0000256" key="5">
    <source>
        <dbReference type="ARBA" id="ARBA00022989"/>
    </source>
</evidence>
<dbReference type="PANTHER" id="PTHR12479:SF5">
    <property type="entry name" value="LYSOSOMAL-ASSOCIATED TRANSMEMBRANE PROTEIN 4A"/>
    <property type="match status" value="1"/>
</dbReference>
<evidence type="ECO:0000256" key="4">
    <source>
        <dbReference type="ARBA" id="ARBA00022692"/>
    </source>
</evidence>
<evidence type="ECO:0000256" key="6">
    <source>
        <dbReference type="ARBA" id="ARBA00023136"/>
    </source>
</evidence>
<evidence type="ECO:0000256" key="2">
    <source>
        <dbReference type="ARBA" id="ARBA00010076"/>
    </source>
</evidence>
<gene>
    <name evidence="7" type="primary">LAPTM4A</name>
</gene>
<name>A0A8U7MGE4_CORMO</name>
<dbReference type="PANTHER" id="PTHR12479">
    <property type="entry name" value="LYSOSOMAL-ASSOCIATED TRANSMEMBRANE PROTEIN"/>
    <property type="match status" value="1"/>
</dbReference>
<keyword evidence="6" id="KW-0472">Membrane</keyword>
<dbReference type="InterPro" id="IPR051115">
    <property type="entry name" value="LAPTM_transporter"/>
</dbReference>
<dbReference type="AlphaFoldDB" id="A0A8U7MGE4"/>
<dbReference type="GO" id="GO:0012505">
    <property type="term" value="C:endomembrane system"/>
    <property type="evidence" value="ECO:0007669"/>
    <property type="project" value="UniProtKB-SubCell"/>
</dbReference>
<reference evidence="8" key="1">
    <citation type="submission" date="2019-10" db="EMBL/GenBank/DDBJ databases">
        <title>Corvus moneduloides (New Caledonian crow) genome, bCorMon1, primary haplotype.</title>
        <authorList>
            <person name="Rutz C."/>
            <person name="Fungtammasan C."/>
            <person name="Mountcastle J."/>
            <person name="Formenti G."/>
            <person name="Chow W."/>
            <person name="Howe K."/>
            <person name="Steele M.P."/>
            <person name="Fernandes J."/>
            <person name="Gilbert M.T.P."/>
            <person name="Fedrigo O."/>
            <person name="Jarvis E.D."/>
            <person name="Gemmell N."/>
        </authorList>
    </citation>
    <scope>NUCLEOTIDE SEQUENCE [LARGE SCALE GENOMIC DNA]</scope>
</reference>
<accession>A0A8U7MGE4</accession>
<organism evidence="7 8">
    <name type="scientific">Corvus moneduloides</name>
    <name type="common">New Caledonian crow</name>
    <dbReference type="NCBI Taxonomy" id="1196302"/>
    <lineage>
        <taxon>Eukaryota</taxon>
        <taxon>Metazoa</taxon>
        <taxon>Chordata</taxon>
        <taxon>Craniata</taxon>
        <taxon>Vertebrata</taxon>
        <taxon>Euteleostomi</taxon>
        <taxon>Archelosauria</taxon>
        <taxon>Archosauria</taxon>
        <taxon>Dinosauria</taxon>
        <taxon>Saurischia</taxon>
        <taxon>Theropoda</taxon>
        <taxon>Coelurosauria</taxon>
        <taxon>Aves</taxon>
        <taxon>Neognathae</taxon>
        <taxon>Neoaves</taxon>
        <taxon>Telluraves</taxon>
        <taxon>Australaves</taxon>
        <taxon>Passeriformes</taxon>
        <taxon>Corvoidea</taxon>
        <taxon>Corvidae</taxon>
        <taxon>Corvus</taxon>
    </lineage>
</organism>
<reference evidence="7" key="3">
    <citation type="submission" date="2025-09" db="UniProtKB">
        <authorList>
            <consortium name="Ensembl"/>
        </authorList>
    </citation>
    <scope>IDENTIFICATION</scope>
</reference>
<evidence type="ECO:0000256" key="3">
    <source>
        <dbReference type="ARBA" id="ARBA00022448"/>
    </source>
</evidence>
<keyword evidence="4" id="KW-0812">Transmembrane</keyword>
<dbReference type="InterPro" id="IPR004687">
    <property type="entry name" value="LAPTM4/5"/>
</dbReference>
<evidence type="ECO:0000313" key="8">
    <source>
        <dbReference type="Proteomes" id="UP000694553"/>
    </source>
</evidence>
<sequence>MTFKRSRDRFYSTRCCGCCHVRTGTIILGTWYMVVNLLMGILLTVEVTHPNMVPTVDIQYEVIGNYYASERMAENACVLFAISLLMFTISAMMVYGAIAHRVGWLIPFFCYQLFDFVLSCLVAISSLTYLPRIKDYLDQLPDFPYKDDLLSLDSSCLLFIVLVFFVLFIILKAYLINCVWNCYKYISNRNLPEIAVYPAFEAPPQVKPPFEIKGTSIINFEVENHHNHVCFQA</sequence>
<dbReference type="Ensembl" id="ENSCMUT00000037413.1">
    <property type="protein sequence ID" value="ENSCMUP00000033554.1"/>
    <property type="gene ID" value="ENSCMUG00000002273.2"/>
</dbReference>
<proteinExistence type="inferred from homology"/>
<dbReference type="GO" id="GO:0005765">
    <property type="term" value="C:lysosomal membrane"/>
    <property type="evidence" value="ECO:0007669"/>
    <property type="project" value="TreeGrafter"/>
</dbReference>
<keyword evidence="8" id="KW-1185">Reference proteome</keyword>
<dbReference type="Pfam" id="PF03821">
    <property type="entry name" value="Mtp"/>
    <property type="match status" value="2"/>
</dbReference>
<comment type="subcellular location">
    <subcellularLocation>
        <location evidence="1">Endomembrane system</location>
        <topology evidence="1">Multi-pass membrane protein</topology>
    </subcellularLocation>
</comment>
<evidence type="ECO:0000313" key="7">
    <source>
        <dbReference type="Ensembl" id="ENSCMUP00000033554.1"/>
    </source>
</evidence>
<protein>
    <submittedName>
        <fullName evidence="7">Lysosomal protein transmembrane 4 alpha</fullName>
    </submittedName>
</protein>
<comment type="similarity">
    <text evidence="2">Belongs to the LAPTM4/LAPTM5 transporter family.</text>
</comment>
<keyword evidence="5" id="KW-1133">Transmembrane helix</keyword>
<evidence type="ECO:0000256" key="1">
    <source>
        <dbReference type="ARBA" id="ARBA00004127"/>
    </source>
</evidence>
<keyword evidence="3" id="KW-0813">Transport</keyword>